<dbReference type="RefSeq" id="WP_378286577.1">
    <property type="nucleotide sequence ID" value="NZ_JBHSON010000059.1"/>
</dbReference>
<dbReference type="Pfam" id="PF23544">
    <property type="entry name" value="AtuA_ferredoxin"/>
    <property type="match status" value="1"/>
</dbReference>
<organism evidence="2 3">
    <name type="scientific">Actinomadura rugatobispora</name>
    <dbReference type="NCBI Taxonomy" id="1994"/>
    <lineage>
        <taxon>Bacteria</taxon>
        <taxon>Bacillati</taxon>
        <taxon>Actinomycetota</taxon>
        <taxon>Actinomycetes</taxon>
        <taxon>Streptosporangiales</taxon>
        <taxon>Thermomonosporaceae</taxon>
        <taxon>Actinomadura</taxon>
    </lineage>
</organism>
<dbReference type="PANTHER" id="PTHR47708">
    <property type="match status" value="1"/>
</dbReference>
<name>A0ABW1A5T5_9ACTN</name>
<evidence type="ECO:0000259" key="1">
    <source>
        <dbReference type="Pfam" id="PF23544"/>
    </source>
</evidence>
<dbReference type="PANTHER" id="PTHR47708:SF2">
    <property type="entry name" value="SI:CH73-132F6.5"/>
    <property type="match status" value="1"/>
</dbReference>
<gene>
    <name evidence="2" type="ORF">ACFPZN_34780</name>
</gene>
<feature type="domain" description="AtuA-like ferredoxin-fold" evidence="1">
    <location>
        <begin position="1"/>
        <end position="98"/>
    </location>
</feature>
<dbReference type="EMBL" id="JBHSON010000059">
    <property type="protein sequence ID" value="MFC5750811.1"/>
    <property type="molecule type" value="Genomic_DNA"/>
</dbReference>
<proteinExistence type="predicted"/>
<comment type="caution">
    <text evidence="2">The sequence shown here is derived from an EMBL/GenBank/DDBJ whole genome shotgun (WGS) entry which is preliminary data.</text>
</comment>
<protein>
    <recommendedName>
        <fullName evidence="1">AtuA-like ferredoxin-fold domain-containing protein</fullName>
    </recommendedName>
</protein>
<reference evidence="3" key="1">
    <citation type="journal article" date="2019" name="Int. J. Syst. Evol. Microbiol.">
        <title>The Global Catalogue of Microorganisms (GCM) 10K type strain sequencing project: providing services to taxonomists for standard genome sequencing and annotation.</title>
        <authorList>
            <consortium name="The Broad Institute Genomics Platform"/>
            <consortium name="The Broad Institute Genome Sequencing Center for Infectious Disease"/>
            <person name="Wu L."/>
            <person name="Ma J."/>
        </authorList>
    </citation>
    <scope>NUCLEOTIDE SEQUENCE [LARGE SCALE GENOMIC DNA]</scope>
    <source>
        <strain evidence="3">KCTC 42087</strain>
    </source>
</reference>
<keyword evidence="3" id="KW-1185">Reference proteome</keyword>
<accession>A0ABW1A5T5</accession>
<dbReference type="InterPro" id="IPR056362">
    <property type="entry name" value="AtuA-like_ferredoxin_dom"/>
</dbReference>
<evidence type="ECO:0000313" key="2">
    <source>
        <dbReference type="EMBL" id="MFC5750811.1"/>
    </source>
</evidence>
<sequence length="99" mass="10962">MKLHDIAYSRAGDKGDVSNVCVFVEDDAHWPLLLEKVTAGRVREKFGSLVKGEVTRYVYPNLHGLNFVLEGALDGGCNFGLRLDVYGKSYSSLILDIDL</sequence>
<evidence type="ECO:0000313" key="3">
    <source>
        <dbReference type="Proteomes" id="UP001596074"/>
    </source>
</evidence>
<dbReference type="Proteomes" id="UP001596074">
    <property type="component" value="Unassembled WGS sequence"/>
</dbReference>